<dbReference type="Proteomes" id="UP001230156">
    <property type="component" value="Unassembled WGS sequence"/>
</dbReference>
<dbReference type="CDD" id="cd00279">
    <property type="entry name" value="YlxR"/>
    <property type="match status" value="1"/>
</dbReference>
<dbReference type="SUPFAM" id="SSF55315">
    <property type="entry name" value="L30e-like"/>
    <property type="match status" value="1"/>
</dbReference>
<dbReference type="Gene3D" id="3.30.1330.30">
    <property type="match status" value="1"/>
</dbReference>
<dbReference type="SUPFAM" id="SSF64376">
    <property type="entry name" value="YlxR-like"/>
    <property type="match status" value="1"/>
</dbReference>
<dbReference type="InterPro" id="IPR037465">
    <property type="entry name" value="YlxR"/>
</dbReference>
<keyword evidence="3" id="KW-1185">Reference proteome</keyword>
<accession>A0ABU0YLE8</accession>
<dbReference type="InterPro" id="IPR035931">
    <property type="entry name" value="YlxR-like_sf"/>
</dbReference>
<dbReference type="InterPro" id="IPR029064">
    <property type="entry name" value="Ribosomal_eL30-like_sf"/>
</dbReference>
<dbReference type="NCBIfam" id="NF006622">
    <property type="entry name" value="PRK09190.1"/>
    <property type="match status" value="1"/>
</dbReference>
<evidence type="ECO:0000313" key="3">
    <source>
        <dbReference type="Proteomes" id="UP001230156"/>
    </source>
</evidence>
<dbReference type="RefSeq" id="WP_379956016.1">
    <property type="nucleotide sequence ID" value="NZ_JAUYVI010000004.1"/>
</dbReference>
<organism evidence="2 3">
    <name type="scientific">Dongia sedimenti</name>
    <dbReference type="NCBI Taxonomy" id="3064282"/>
    <lineage>
        <taxon>Bacteria</taxon>
        <taxon>Pseudomonadati</taxon>
        <taxon>Pseudomonadota</taxon>
        <taxon>Alphaproteobacteria</taxon>
        <taxon>Rhodospirillales</taxon>
        <taxon>Dongiaceae</taxon>
        <taxon>Dongia</taxon>
    </lineage>
</organism>
<comment type="caution">
    <text evidence="2">The sequence shown here is derived from an EMBL/GenBank/DDBJ whole genome shotgun (WGS) entry which is preliminary data.</text>
</comment>
<protein>
    <submittedName>
        <fullName evidence="2">RNA-binding protein</fullName>
    </submittedName>
</protein>
<dbReference type="PANTHER" id="PTHR34215">
    <property type="entry name" value="BLL0784 PROTEIN"/>
    <property type="match status" value="1"/>
</dbReference>
<dbReference type="InterPro" id="IPR007393">
    <property type="entry name" value="YlxR_dom"/>
</dbReference>
<dbReference type="Gene3D" id="3.30.1230.10">
    <property type="entry name" value="YlxR-like"/>
    <property type="match status" value="1"/>
</dbReference>
<sequence>MEAAMTPIKDGEDAMPLGDAADAALAGASPERRCIVTREALEKDQLIRFVLGPDNAVVPDLAENLPGRGYWVTASRKVLAEAVKKNAFAKAMQAPVKPAPDLVDRIAGMIDRQIVDLLGLARRSGSLVTGFEKVDVALRTGKAVLLIEAKDAGADGRAKLARHTLPGVEIWAPLGAEQLGRAIGRDYAVHVAVAPGGLANRLKAVLRRQQGLIDDGVAGAGHAPAQPRTE</sequence>
<dbReference type="PANTHER" id="PTHR34215:SF1">
    <property type="entry name" value="YLXR DOMAIN-CONTAINING PROTEIN"/>
    <property type="match status" value="1"/>
</dbReference>
<gene>
    <name evidence="2" type="ORF">Q8A70_12705</name>
</gene>
<name>A0ABU0YLE8_9PROT</name>
<reference evidence="3" key="1">
    <citation type="submission" date="2023-08" db="EMBL/GenBank/DDBJ databases">
        <title>Rhodospirillaceae gen. nov., a novel taxon isolated from the Yangtze River Yuezi River estuary sludge.</title>
        <authorList>
            <person name="Ruan L."/>
        </authorList>
    </citation>
    <scope>NUCLEOTIDE SEQUENCE [LARGE SCALE GENOMIC DNA]</scope>
    <source>
        <strain evidence="3">R-7</strain>
    </source>
</reference>
<dbReference type="EMBL" id="JAUYVI010000004">
    <property type="protein sequence ID" value="MDQ7248537.1"/>
    <property type="molecule type" value="Genomic_DNA"/>
</dbReference>
<evidence type="ECO:0000313" key="2">
    <source>
        <dbReference type="EMBL" id="MDQ7248537.1"/>
    </source>
</evidence>
<dbReference type="Pfam" id="PF04296">
    <property type="entry name" value="YlxR"/>
    <property type="match status" value="1"/>
</dbReference>
<proteinExistence type="predicted"/>
<feature type="domain" description="YlxR" evidence="1">
    <location>
        <begin position="32"/>
        <end position="106"/>
    </location>
</feature>
<evidence type="ECO:0000259" key="1">
    <source>
        <dbReference type="Pfam" id="PF04296"/>
    </source>
</evidence>